<evidence type="ECO:0000313" key="7">
    <source>
        <dbReference type="EMBL" id="SDN39853.1"/>
    </source>
</evidence>
<sequence length="141" mass="15912">MVIITRTAYNCIIANAIQHVPNEICGLLAGFIDGTTKIVRNVYFLKNVDHSPAHFTMDVAEQFDALKDMRQQHLVMLGNFHSHPATPPRPSEEDKRMAYDSVASYIIVSLASAEPVMKSFHIERGITTEEKLIIRKEKSDD</sequence>
<dbReference type="OrthoDB" id="9802958at2"/>
<evidence type="ECO:0000256" key="1">
    <source>
        <dbReference type="ARBA" id="ARBA00022670"/>
    </source>
</evidence>
<dbReference type="PANTHER" id="PTHR34858:SF1">
    <property type="entry name" value="CYSO-CYSTEINE PEPTIDASE"/>
    <property type="match status" value="1"/>
</dbReference>
<evidence type="ECO:0000256" key="3">
    <source>
        <dbReference type="ARBA" id="ARBA00022801"/>
    </source>
</evidence>
<dbReference type="AlphaFoldDB" id="A0A1H0B3F1"/>
<dbReference type="GO" id="GO:0006508">
    <property type="term" value="P:proteolysis"/>
    <property type="evidence" value="ECO:0007669"/>
    <property type="project" value="UniProtKB-KW"/>
</dbReference>
<feature type="domain" description="MPN" evidence="6">
    <location>
        <begin position="2"/>
        <end position="126"/>
    </location>
</feature>
<keyword evidence="4" id="KW-0862">Zinc</keyword>
<dbReference type="GO" id="GO:0000502">
    <property type="term" value="C:proteasome complex"/>
    <property type="evidence" value="ECO:0007669"/>
    <property type="project" value="UniProtKB-KW"/>
</dbReference>
<reference evidence="7 8" key="1">
    <citation type="submission" date="2016-10" db="EMBL/GenBank/DDBJ databases">
        <authorList>
            <person name="de Groot N.N."/>
        </authorList>
    </citation>
    <scope>NUCLEOTIDE SEQUENCE [LARGE SCALE GENOMIC DNA]</scope>
    <source>
        <strain evidence="7 8">DSM 16981</strain>
    </source>
</reference>
<dbReference type="InterPro" id="IPR000555">
    <property type="entry name" value="JAMM/MPN+_dom"/>
</dbReference>
<dbReference type="InterPro" id="IPR051929">
    <property type="entry name" value="VirAsm_ModProt"/>
</dbReference>
<evidence type="ECO:0000256" key="5">
    <source>
        <dbReference type="ARBA" id="ARBA00023049"/>
    </source>
</evidence>
<dbReference type="STRING" id="349095.SAMN05660299_02657"/>
<evidence type="ECO:0000256" key="2">
    <source>
        <dbReference type="ARBA" id="ARBA00022723"/>
    </source>
</evidence>
<dbReference type="PROSITE" id="PS50249">
    <property type="entry name" value="MPN"/>
    <property type="match status" value="1"/>
</dbReference>
<keyword evidence="3" id="KW-0378">Hydrolase</keyword>
<protein>
    <submittedName>
        <fullName evidence="7">Proteasome lid subunit RPN8/RPN11, contains Jab1/MPN metalloenzyme (JAMM) motif</fullName>
    </submittedName>
</protein>
<keyword evidence="8" id="KW-1185">Reference proteome</keyword>
<dbReference type="SMART" id="SM00232">
    <property type="entry name" value="JAB_MPN"/>
    <property type="match status" value="1"/>
</dbReference>
<dbReference type="CDD" id="cd08070">
    <property type="entry name" value="MPN_like"/>
    <property type="match status" value="1"/>
</dbReference>
<proteinExistence type="predicted"/>
<keyword evidence="5" id="KW-0482">Metalloprotease</keyword>
<dbReference type="PANTHER" id="PTHR34858">
    <property type="entry name" value="CYSO-CYSTEINE PEPTIDASE"/>
    <property type="match status" value="1"/>
</dbReference>
<evidence type="ECO:0000256" key="4">
    <source>
        <dbReference type="ARBA" id="ARBA00022833"/>
    </source>
</evidence>
<dbReference type="Proteomes" id="UP000199309">
    <property type="component" value="Unassembled WGS sequence"/>
</dbReference>
<dbReference type="SUPFAM" id="SSF102712">
    <property type="entry name" value="JAB1/MPN domain"/>
    <property type="match status" value="1"/>
</dbReference>
<dbReference type="Gene3D" id="3.40.140.10">
    <property type="entry name" value="Cytidine Deaminase, domain 2"/>
    <property type="match status" value="1"/>
</dbReference>
<dbReference type="InterPro" id="IPR028090">
    <property type="entry name" value="JAB_dom_prok"/>
</dbReference>
<keyword evidence="2" id="KW-0479">Metal-binding</keyword>
<gene>
    <name evidence="7" type="ORF">SAMN05660299_02657</name>
</gene>
<dbReference type="FunFam" id="3.40.140.10:FF:000085">
    <property type="entry name" value="Mov34/MPN/PAD-1 family protein"/>
    <property type="match status" value="1"/>
</dbReference>
<dbReference type="Pfam" id="PF14464">
    <property type="entry name" value="Prok-JAB"/>
    <property type="match status" value="1"/>
</dbReference>
<organism evidence="7 8">
    <name type="scientific">Megasphaera paucivorans</name>
    <dbReference type="NCBI Taxonomy" id="349095"/>
    <lineage>
        <taxon>Bacteria</taxon>
        <taxon>Bacillati</taxon>
        <taxon>Bacillota</taxon>
        <taxon>Negativicutes</taxon>
        <taxon>Veillonellales</taxon>
        <taxon>Veillonellaceae</taxon>
        <taxon>Megasphaera</taxon>
    </lineage>
</organism>
<keyword evidence="1" id="KW-0645">Protease</keyword>
<dbReference type="EMBL" id="FNHQ01000045">
    <property type="protein sequence ID" value="SDN39853.1"/>
    <property type="molecule type" value="Genomic_DNA"/>
</dbReference>
<keyword evidence="7" id="KW-0647">Proteasome</keyword>
<dbReference type="InterPro" id="IPR037518">
    <property type="entry name" value="MPN"/>
</dbReference>
<dbReference type="RefSeq" id="WP_091652852.1">
    <property type="nucleotide sequence ID" value="NZ_FNHQ01000045.1"/>
</dbReference>
<evidence type="ECO:0000259" key="6">
    <source>
        <dbReference type="PROSITE" id="PS50249"/>
    </source>
</evidence>
<name>A0A1H0B3F1_9FIRM</name>
<dbReference type="GO" id="GO:0008270">
    <property type="term" value="F:zinc ion binding"/>
    <property type="evidence" value="ECO:0007669"/>
    <property type="project" value="TreeGrafter"/>
</dbReference>
<accession>A0A1H0B3F1</accession>
<evidence type="ECO:0000313" key="8">
    <source>
        <dbReference type="Proteomes" id="UP000199309"/>
    </source>
</evidence>
<dbReference type="GO" id="GO:0008235">
    <property type="term" value="F:metalloexopeptidase activity"/>
    <property type="evidence" value="ECO:0007669"/>
    <property type="project" value="TreeGrafter"/>
</dbReference>